<dbReference type="InterPro" id="IPR008964">
    <property type="entry name" value="Invasin/intimin_cell_adhesion"/>
</dbReference>
<dbReference type="Gene3D" id="2.60.40.1080">
    <property type="match status" value="1"/>
</dbReference>
<sequence length="243" mass="27250">MKRYIKRWISFILFMCVFVWYPSEGVVMAADSDQKNIQIVGTASMNTYDVALRVGKTKQLVCNGTTGKMVWKSSNPKVATVDKKGLVKAIKPGKAMISVSGGNLIGSMTCKVGVSKKITTKQARRKIMAMKKTYKEGLSWTNENRQYFWEATNCQCYGCIALCGEISDKVFGKYAPVTKHSNFSRIKAGDHIRIGNEHSVTVLQKNGNTLTVVEGNYNATVHWGRKITKKELQESGFYVETRY</sequence>
<dbReference type="Pfam" id="PF02368">
    <property type="entry name" value="Big_2"/>
    <property type="match status" value="1"/>
</dbReference>
<evidence type="ECO:0000259" key="1">
    <source>
        <dbReference type="SMART" id="SM00635"/>
    </source>
</evidence>
<evidence type="ECO:0000313" key="3">
    <source>
        <dbReference type="Proteomes" id="UP000049979"/>
    </source>
</evidence>
<keyword evidence="3" id="KW-1185">Reference proteome</keyword>
<dbReference type="InterPro" id="IPR003343">
    <property type="entry name" value="Big_2"/>
</dbReference>
<evidence type="ECO:0000313" key="2">
    <source>
        <dbReference type="EMBL" id="CRL36024.1"/>
    </source>
</evidence>
<accession>A0A0M6WIV7</accession>
<name>A0A0M6WIV7_9FIRM</name>
<dbReference type="RefSeq" id="WP_082413794.1">
    <property type="nucleotide sequence ID" value="NZ_CP173697.1"/>
</dbReference>
<protein>
    <recommendedName>
        <fullName evidence="1">BIG2 domain-containing protein</fullName>
    </recommendedName>
</protein>
<organism evidence="2 3">
    <name type="scientific">Roseburia faecis</name>
    <dbReference type="NCBI Taxonomy" id="301302"/>
    <lineage>
        <taxon>Bacteria</taxon>
        <taxon>Bacillati</taxon>
        <taxon>Bacillota</taxon>
        <taxon>Clostridia</taxon>
        <taxon>Lachnospirales</taxon>
        <taxon>Lachnospiraceae</taxon>
        <taxon>Roseburia</taxon>
    </lineage>
</organism>
<gene>
    <name evidence="2" type="ORF">M72_25321</name>
</gene>
<dbReference type="SMART" id="SM00635">
    <property type="entry name" value="BID_2"/>
    <property type="match status" value="1"/>
</dbReference>
<dbReference type="SUPFAM" id="SSF49373">
    <property type="entry name" value="Invasin/intimin cell-adhesion fragments"/>
    <property type="match status" value="1"/>
</dbReference>
<reference evidence="3" key="1">
    <citation type="submission" date="2015-05" db="EMBL/GenBank/DDBJ databases">
        <authorList>
            <consortium name="Pathogen Informatics"/>
        </authorList>
    </citation>
    <scope>NUCLEOTIDE SEQUENCE [LARGE SCALE GENOMIC DNA]</scope>
    <source>
        <strain evidence="3">M72</strain>
    </source>
</reference>
<feature type="domain" description="BIG2" evidence="1">
    <location>
        <begin position="33"/>
        <end position="111"/>
    </location>
</feature>
<dbReference type="EMBL" id="CVRR01000010">
    <property type="protein sequence ID" value="CRL36024.1"/>
    <property type="molecule type" value="Genomic_DNA"/>
</dbReference>
<dbReference type="AlphaFoldDB" id="A0A0M6WIV7"/>
<proteinExistence type="predicted"/>
<dbReference type="STRING" id="301302.ERS852420_02981"/>
<dbReference type="Proteomes" id="UP000049979">
    <property type="component" value="Unassembled WGS sequence"/>
</dbReference>